<accession>A0AAD5N3H8</accession>
<sequence length="65" mass="7147">MGAGSYVTLALTTQVVRGLDGMLPEKWITDEAHETKTLTSAYVQYVDSESHVQGQNLIIRVHSAE</sequence>
<dbReference type="AlphaFoldDB" id="A0AAD5N3H8"/>
<reference evidence="1" key="1">
    <citation type="submission" date="2021-06" db="EMBL/GenBank/DDBJ databases">
        <title>Parelaphostrongylus tenuis whole genome reference sequence.</title>
        <authorList>
            <person name="Garwood T.J."/>
            <person name="Larsen P.A."/>
            <person name="Fountain-Jones N.M."/>
            <person name="Garbe J.R."/>
            <person name="Macchietto M.G."/>
            <person name="Kania S.A."/>
            <person name="Gerhold R.W."/>
            <person name="Richards J.E."/>
            <person name="Wolf T.M."/>
        </authorList>
    </citation>
    <scope>NUCLEOTIDE SEQUENCE</scope>
    <source>
        <strain evidence="1">MNPRO001-30</strain>
        <tissue evidence="1">Meninges</tissue>
    </source>
</reference>
<evidence type="ECO:0000313" key="1">
    <source>
        <dbReference type="EMBL" id="KAJ1360772.1"/>
    </source>
</evidence>
<gene>
    <name evidence="1" type="ORF">KIN20_019830</name>
</gene>
<organism evidence="1 2">
    <name type="scientific">Parelaphostrongylus tenuis</name>
    <name type="common">Meningeal worm</name>
    <dbReference type="NCBI Taxonomy" id="148309"/>
    <lineage>
        <taxon>Eukaryota</taxon>
        <taxon>Metazoa</taxon>
        <taxon>Ecdysozoa</taxon>
        <taxon>Nematoda</taxon>
        <taxon>Chromadorea</taxon>
        <taxon>Rhabditida</taxon>
        <taxon>Rhabditina</taxon>
        <taxon>Rhabditomorpha</taxon>
        <taxon>Strongyloidea</taxon>
        <taxon>Metastrongylidae</taxon>
        <taxon>Parelaphostrongylus</taxon>
    </lineage>
</organism>
<evidence type="ECO:0000313" key="2">
    <source>
        <dbReference type="Proteomes" id="UP001196413"/>
    </source>
</evidence>
<keyword evidence="2" id="KW-1185">Reference proteome</keyword>
<name>A0AAD5N3H8_PARTN</name>
<proteinExistence type="predicted"/>
<comment type="caution">
    <text evidence="1">The sequence shown here is derived from an EMBL/GenBank/DDBJ whole genome shotgun (WGS) entry which is preliminary data.</text>
</comment>
<protein>
    <submittedName>
        <fullName evidence="1">Uncharacterized protein</fullName>
    </submittedName>
</protein>
<dbReference type="EMBL" id="JAHQIW010003955">
    <property type="protein sequence ID" value="KAJ1360772.1"/>
    <property type="molecule type" value="Genomic_DNA"/>
</dbReference>
<dbReference type="Proteomes" id="UP001196413">
    <property type="component" value="Unassembled WGS sequence"/>
</dbReference>